<dbReference type="EMBL" id="LC167345">
    <property type="protein sequence ID" value="BAV31387.1"/>
    <property type="molecule type" value="Genomic_DNA"/>
</dbReference>
<feature type="domain" description="DUF4773" evidence="2">
    <location>
        <begin position="53"/>
        <end position="147"/>
    </location>
</feature>
<dbReference type="InterPro" id="IPR031941">
    <property type="entry name" value="DUF4773"/>
</dbReference>
<keyword evidence="1" id="KW-0732">Signal</keyword>
<protein>
    <submittedName>
        <fullName evidence="3">Trialysin 2</fullName>
    </submittedName>
</protein>
<name>A0A1B4X9A5_RIPPE</name>
<dbReference type="AlphaFoldDB" id="A0A1B4X9A5"/>
<feature type="signal peptide" evidence="1">
    <location>
        <begin position="1"/>
        <end position="19"/>
    </location>
</feature>
<sequence length="176" mass="18883">MNKFLLAFLCVAICQVAYGESSWDEDDGQDESRAFWDKAFNLLKKVLHVSPLTCNGANCKTCLSAFGKGGCVTVNYNKQAGANAAIQVNVQSNSGRNIWNGSINAGRPVPSCVNLPKPIKEVCIQDVWVSVGQNGPNGDVCFTINFKSYSLGAKFCAGFNAASGFVPQVHPQIIKT</sequence>
<feature type="chain" id="PRO_5008572319" evidence="1">
    <location>
        <begin position="20"/>
        <end position="176"/>
    </location>
</feature>
<accession>A0A1B4X9A5</accession>
<reference evidence="3" key="1">
    <citation type="submission" date="2016-07" db="EMBL/GenBank/DDBJ databases">
        <title>Antimicrobial substance of Riptortus pedestris salivary gland was specifically degraded by a virulence factor of Serratia marcescens.</title>
        <authorList>
            <person name="Lee B.L."/>
            <person name="Lee J.B."/>
            <person name="Lee D.J."/>
            <person name="Jang H.A."/>
        </authorList>
    </citation>
    <scope>NUCLEOTIDE SEQUENCE</scope>
    <source>
        <tissue evidence="3">Salivary glands</tissue>
    </source>
</reference>
<dbReference type="Pfam" id="PF15998">
    <property type="entry name" value="DUF4773"/>
    <property type="match status" value="1"/>
</dbReference>
<evidence type="ECO:0000313" key="3">
    <source>
        <dbReference type="EMBL" id="BAV31387.1"/>
    </source>
</evidence>
<evidence type="ECO:0000259" key="2">
    <source>
        <dbReference type="Pfam" id="PF15998"/>
    </source>
</evidence>
<evidence type="ECO:0000256" key="1">
    <source>
        <dbReference type="SAM" id="SignalP"/>
    </source>
</evidence>
<organism evidence="3">
    <name type="scientific">Riptortus pedestris</name>
    <name type="common">Bean bug</name>
    <dbReference type="NCBI Taxonomy" id="329032"/>
    <lineage>
        <taxon>Eukaryota</taxon>
        <taxon>Metazoa</taxon>
        <taxon>Ecdysozoa</taxon>
        <taxon>Arthropoda</taxon>
        <taxon>Hexapoda</taxon>
        <taxon>Insecta</taxon>
        <taxon>Pterygota</taxon>
        <taxon>Neoptera</taxon>
        <taxon>Paraneoptera</taxon>
        <taxon>Hemiptera</taxon>
        <taxon>Heteroptera</taxon>
        <taxon>Panheteroptera</taxon>
        <taxon>Pentatomomorpha</taxon>
        <taxon>Coreoidea</taxon>
        <taxon>Alydidae</taxon>
        <taxon>Riptortus</taxon>
    </lineage>
</organism>
<proteinExistence type="predicted"/>